<dbReference type="InterPro" id="IPR000504">
    <property type="entry name" value="RRM_dom"/>
</dbReference>
<feature type="domain" description="NTF2" evidence="5">
    <location>
        <begin position="23"/>
        <end position="139"/>
    </location>
</feature>
<evidence type="ECO:0000256" key="1">
    <source>
        <dbReference type="ARBA" id="ARBA00022884"/>
    </source>
</evidence>
<dbReference type="InterPro" id="IPR018222">
    <property type="entry name" value="Nuclear_transport_factor_2_euk"/>
</dbReference>
<feature type="region of interest" description="Disordered" evidence="3">
    <location>
        <begin position="299"/>
        <end position="334"/>
    </location>
</feature>
<dbReference type="GO" id="GO:1990861">
    <property type="term" value="C:Ubp3-Bre5 deubiquitination complex"/>
    <property type="evidence" value="ECO:0007669"/>
    <property type="project" value="TreeGrafter"/>
</dbReference>
<dbReference type="GO" id="GO:0003729">
    <property type="term" value="F:mRNA binding"/>
    <property type="evidence" value="ECO:0007669"/>
    <property type="project" value="TreeGrafter"/>
</dbReference>
<gene>
    <name evidence="6" type="ORF">AYI68_g1893</name>
</gene>
<reference evidence="6 7" key="1">
    <citation type="journal article" date="2016" name="Mol. Biol. Evol.">
        <title>Genome-Wide Survey of Gut Fungi (Harpellales) Reveals the First Horizontally Transferred Ubiquitin Gene from a Mosquito Host.</title>
        <authorList>
            <person name="Wang Y."/>
            <person name="White M.M."/>
            <person name="Kvist S."/>
            <person name="Moncalvo J.M."/>
        </authorList>
    </citation>
    <scope>NUCLEOTIDE SEQUENCE [LARGE SCALE GENOMIC DNA]</scope>
    <source>
        <strain evidence="6 7">ALG-7-W6</strain>
    </source>
</reference>
<evidence type="ECO:0000259" key="5">
    <source>
        <dbReference type="PROSITE" id="PS50177"/>
    </source>
</evidence>
<feature type="compositionally biased region" description="Low complexity" evidence="3">
    <location>
        <begin position="299"/>
        <end position="323"/>
    </location>
</feature>
<protein>
    <submittedName>
        <fullName evidence="6">Putative G3BP-like protein</fullName>
    </submittedName>
</protein>
<dbReference type="GO" id="GO:0016579">
    <property type="term" value="P:protein deubiquitination"/>
    <property type="evidence" value="ECO:0007669"/>
    <property type="project" value="TreeGrafter"/>
</dbReference>
<evidence type="ECO:0000313" key="7">
    <source>
        <dbReference type="Proteomes" id="UP000187455"/>
    </source>
</evidence>
<dbReference type="EMBL" id="LSSL01000685">
    <property type="protein sequence ID" value="OLY83951.1"/>
    <property type="molecule type" value="Genomic_DNA"/>
</dbReference>
<dbReference type="InterPro" id="IPR012677">
    <property type="entry name" value="Nucleotide-bd_a/b_plait_sf"/>
</dbReference>
<evidence type="ECO:0000256" key="2">
    <source>
        <dbReference type="PROSITE-ProRule" id="PRU00176"/>
    </source>
</evidence>
<dbReference type="Pfam" id="PF02136">
    <property type="entry name" value="NTF2"/>
    <property type="match status" value="1"/>
</dbReference>
<dbReference type="InterPro" id="IPR032710">
    <property type="entry name" value="NTF2-like_dom_sf"/>
</dbReference>
<keyword evidence="1 2" id="KW-0694">RNA-binding</keyword>
<dbReference type="InterPro" id="IPR035979">
    <property type="entry name" value="RBD_domain_sf"/>
</dbReference>
<dbReference type="STRING" id="133383.A0A1R0H491"/>
<dbReference type="Gene3D" id="3.10.450.50">
    <property type="match status" value="1"/>
</dbReference>
<dbReference type="SUPFAM" id="SSF54928">
    <property type="entry name" value="RNA-binding domain, RBD"/>
    <property type="match status" value="1"/>
</dbReference>
<feature type="domain" description="RRM" evidence="4">
    <location>
        <begin position="335"/>
        <end position="398"/>
    </location>
</feature>
<feature type="compositionally biased region" description="Basic and acidic residues" evidence="3">
    <location>
        <begin position="407"/>
        <end position="420"/>
    </location>
</feature>
<sequence>MTSETNNTKSQVDVNAKIDANSVGWYFAKKYYTTLNQEPAVMHCFYSKTSSCIHGVEGDRVAPAVGNSDINKLFSSSSFNNCKVRLSNIESIDLADNLILVQSIGEMANEGQKYRRFVQTFLLERNGNTYYCKNDILRYLKDYNGKDATTSVEAWKENENDATETKTYEMPTPTHSEQPTVEAGASKTNQDIKPSAGTQYKSADEPSSYKMPEPIHNPQESVTPAAAEEPAPSFTTSNITMPEAPAAKEAPKPTQPAGEPQVHQKPAASGIKSWAGLAATNQGAWGNAVSSIPGLAVAASPAPQQSSTHVTSQSSGNKNAPPVDRNRPPRRRENFPIYIKNIPAKADVPLLKKAFEKFGGVSHVEILNSGNAVIDFIAADSQKNALSSRTMNLDLGGSIPPTQITIEERRTLNGNRENKGGRNPSRGSNDYDRSSSSRGRTGGRPRNVNSK</sequence>
<dbReference type="PROSITE" id="PS50102">
    <property type="entry name" value="RRM"/>
    <property type="match status" value="1"/>
</dbReference>
<dbReference type="GO" id="GO:0034517">
    <property type="term" value="P:ribophagy"/>
    <property type="evidence" value="ECO:0007669"/>
    <property type="project" value="TreeGrafter"/>
</dbReference>
<dbReference type="GO" id="GO:1990904">
    <property type="term" value="C:ribonucleoprotein complex"/>
    <property type="evidence" value="ECO:0007669"/>
    <property type="project" value="TreeGrafter"/>
</dbReference>
<evidence type="ECO:0000313" key="6">
    <source>
        <dbReference type="EMBL" id="OLY83951.1"/>
    </source>
</evidence>
<dbReference type="CDD" id="cd00590">
    <property type="entry name" value="RRM_SF"/>
    <property type="match status" value="1"/>
</dbReference>
<feature type="compositionally biased region" description="Polar residues" evidence="3">
    <location>
        <begin position="186"/>
        <end position="201"/>
    </location>
</feature>
<organism evidence="6 7">
    <name type="scientific">Smittium mucronatum</name>
    <dbReference type="NCBI Taxonomy" id="133383"/>
    <lineage>
        <taxon>Eukaryota</taxon>
        <taxon>Fungi</taxon>
        <taxon>Fungi incertae sedis</taxon>
        <taxon>Zoopagomycota</taxon>
        <taxon>Kickxellomycotina</taxon>
        <taxon>Harpellomycetes</taxon>
        <taxon>Harpellales</taxon>
        <taxon>Legeriomycetaceae</taxon>
        <taxon>Smittium</taxon>
    </lineage>
</organism>
<dbReference type="InterPro" id="IPR002075">
    <property type="entry name" value="NTF2_dom"/>
</dbReference>
<evidence type="ECO:0000256" key="3">
    <source>
        <dbReference type="SAM" id="MobiDB-lite"/>
    </source>
</evidence>
<proteinExistence type="predicted"/>
<feature type="region of interest" description="Disordered" evidence="3">
    <location>
        <begin position="154"/>
        <end position="268"/>
    </location>
</feature>
<evidence type="ECO:0000259" key="4">
    <source>
        <dbReference type="PROSITE" id="PS50102"/>
    </source>
</evidence>
<dbReference type="PANTHER" id="PTHR10693">
    <property type="entry name" value="RAS GTPASE-ACTIVATING PROTEIN-BINDING PROTEIN"/>
    <property type="match status" value="1"/>
</dbReference>
<comment type="caution">
    <text evidence="6">The sequence shown here is derived from an EMBL/GenBank/DDBJ whole genome shotgun (WGS) entry which is preliminary data.</text>
</comment>
<feature type="compositionally biased region" description="Basic and acidic residues" evidence="3">
    <location>
        <begin position="324"/>
        <end position="334"/>
    </location>
</feature>
<dbReference type="CDD" id="cd00780">
    <property type="entry name" value="NTF2"/>
    <property type="match status" value="1"/>
</dbReference>
<accession>A0A1R0H491</accession>
<dbReference type="SUPFAM" id="SSF54427">
    <property type="entry name" value="NTF2-like"/>
    <property type="match status" value="1"/>
</dbReference>
<dbReference type="AlphaFoldDB" id="A0A1R0H491"/>
<dbReference type="PROSITE" id="PS50177">
    <property type="entry name" value="NTF2_DOMAIN"/>
    <property type="match status" value="1"/>
</dbReference>
<dbReference type="OrthoDB" id="339151at2759"/>
<dbReference type="GO" id="GO:0005829">
    <property type="term" value="C:cytosol"/>
    <property type="evidence" value="ECO:0007669"/>
    <property type="project" value="TreeGrafter"/>
</dbReference>
<dbReference type="Gene3D" id="3.30.70.330">
    <property type="match status" value="1"/>
</dbReference>
<name>A0A1R0H491_9FUNG</name>
<feature type="region of interest" description="Disordered" evidence="3">
    <location>
        <begin position="407"/>
        <end position="451"/>
    </location>
</feature>
<dbReference type="Proteomes" id="UP000187455">
    <property type="component" value="Unassembled WGS sequence"/>
</dbReference>
<keyword evidence="7" id="KW-1185">Reference proteome</keyword>
<dbReference type="InterPro" id="IPR039539">
    <property type="entry name" value="Ras_GTPase_bind_prot"/>
</dbReference>
<dbReference type="PANTHER" id="PTHR10693:SF20">
    <property type="entry name" value="AT27578P"/>
    <property type="match status" value="1"/>
</dbReference>
<feature type="compositionally biased region" description="Basic and acidic residues" evidence="3">
    <location>
        <begin position="154"/>
        <end position="167"/>
    </location>
</feature>